<accession>A0A9Q0YSM3</accession>
<gene>
    <name evidence="2" type="ORF">HOLleu_33490</name>
</gene>
<keyword evidence="1" id="KW-0472">Membrane</keyword>
<evidence type="ECO:0000313" key="3">
    <source>
        <dbReference type="Proteomes" id="UP001152320"/>
    </source>
</evidence>
<dbReference type="AlphaFoldDB" id="A0A9Q0YSM3"/>
<dbReference type="OrthoDB" id="774557at2759"/>
<evidence type="ECO:0000256" key="1">
    <source>
        <dbReference type="SAM" id="Phobius"/>
    </source>
</evidence>
<dbReference type="Proteomes" id="UP001152320">
    <property type="component" value="Chromosome 17"/>
</dbReference>
<proteinExistence type="predicted"/>
<keyword evidence="3" id="KW-1185">Reference proteome</keyword>
<dbReference type="EMBL" id="JAIZAY010000017">
    <property type="protein sequence ID" value="KAJ8025827.1"/>
    <property type="molecule type" value="Genomic_DNA"/>
</dbReference>
<organism evidence="2 3">
    <name type="scientific">Holothuria leucospilota</name>
    <name type="common">Black long sea cucumber</name>
    <name type="synonym">Mertensiothuria leucospilota</name>
    <dbReference type="NCBI Taxonomy" id="206669"/>
    <lineage>
        <taxon>Eukaryota</taxon>
        <taxon>Metazoa</taxon>
        <taxon>Echinodermata</taxon>
        <taxon>Eleutherozoa</taxon>
        <taxon>Echinozoa</taxon>
        <taxon>Holothuroidea</taxon>
        <taxon>Aspidochirotacea</taxon>
        <taxon>Aspidochirotida</taxon>
        <taxon>Holothuriidae</taxon>
        <taxon>Holothuria</taxon>
    </lineage>
</organism>
<dbReference type="InterPro" id="IPR029005">
    <property type="entry name" value="LIM-bd/SEUSS"/>
</dbReference>
<name>A0A9Q0YSM3_HOLLE</name>
<dbReference type="Pfam" id="PF01803">
    <property type="entry name" value="LIM_bind"/>
    <property type="match status" value="1"/>
</dbReference>
<keyword evidence="1" id="KW-0812">Transmembrane</keyword>
<sequence>MNQPDYRIYELNKRLQHRAEESDNLWWDAFATEFFEDDAILTLAFCLEDGPKRYSKIVFFSFCVTVHGAGFPATLESKENMKKMSFSL</sequence>
<dbReference type="PANTHER" id="PTHR10378">
    <property type="entry name" value="LIM DOMAIN-BINDING PROTEIN"/>
    <property type="match status" value="1"/>
</dbReference>
<feature type="transmembrane region" description="Helical" evidence="1">
    <location>
        <begin position="57"/>
        <end position="75"/>
    </location>
</feature>
<reference evidence="2" key="1">
    <citation type="submission" date="2021-10" db="EMBL/GenBank/DDBJ databases">
        <title>Tropical sea cucumber genome reveals ecological adaptation and Cuvierian tubules defense mechanism.</title>
        <authorList>
            <person name="Chen T."/>
        </authorList>
    </citation>
    <scope>NUCLEOTIDE SEQUENCE</scope>
    <source>
        <strain evidence="2">Nanhai2018</strain>
        <tissue evidence="2">Muscle</tissue>
    </source>
</reference>
<keyword evidence="1" id="KW-1133">Transmembrane helix</keyword>
<protein>
    <submittedName>
        <fullName evidence="2">LIM domain-binding protein 2</fullName>
    </submittedName>
</protein>
<comment type="caution">
    <text evidence="2">The sequence shown here is derived from an EMBL/GenBank/DDBJ whole genome shotgun (WGS) entry which is preliminary data.</text>
</comment>
<evidence type="ECO:0000313" key="2">
    <source>
        <dbReference type="EMBL" id="KAJ8025827.1"/>
    </source>
</evidence>